<organism evidence="2">
    <name type="scientific">Corethron hystrix</name>
    <dbReference type="NCBI Taxonomy" id="216773"/>
    <lineage>
        <taxon>Eukaryota</taxon>
        <taxon>Sar</taxon>
        <taxon>Stramenopiles</taxon>
        <taxon>Ochrophyta</taxon>
        <taxon>Bacillariophyta</taxon>
        <taxon>Coscinodiscophyceae</taxon>
        <taxon>Corethrophycidae</taxon>
        <taxon>Corethrales</taxon>
        <taxon>Corethraceae</taxon>
        <taxon>Corethron</taxon>
    </lineage>
</organism>
<gene>
    <name evidence="2" type="ORF">CHYS00102_LOCUS20848</name>
</gene>
<dbReference type="AlphaFoldDB" id="A0A7S1BRB5"/>
<evidence type="ECO:0000256" key="1">
    <source>
        <dbReference type="SAM" id="MobiDB-lite"/>
    </source>
</evidence>
<protein>
    <submittedName>
        <fullName evidence="2">Uncharacterized protein</fullName>
    </submittedName>
</protein>
<accession>A0A7S1BRB5</accession>
<feature type="region of interest" description="Disordered" evidence="1">
    <location>
        <begin position="14"/>
        <end position="35"/>
    </location>
</feature>
<proteinExistence type="predicted"/>
<dbReference type="EMBL" id="HBFR01028705">
    <property type="protein sequence ID" value="CAD8893639.1"/>
    <property type="molecule type" value="Transcribed_RNA"/>
</dbReference>
<feature type="compositionally biased region" description="Low complexity" evidence="1">
    <location>
        <begin position="26"/>
        <end position="35"/>
    </location>
</feature>
<reference evidence="2" key="1">
    <citation type="submission" date="2021-01" db="EMBL/GenBank/DDBJ databases">
        <authorList>
            <person name="Corre E."/>
            <person name="Pelletier E."/>
            <person name="Niang G."/>
            <person name="Scheremetjew M."/>
            <person name="Finn R."/>
            <person name="Kale V."/>
            <person name="Holt S."/>
            <person name="Cochrane G."/>
            <person name="Meng A."/>
            <person name="Brown T."/>
            <person name="Cohen L."/>
        </authorList>
    </citation>
    <scope>NUCLEOTIDE SEQUENCE</scope>
    <source>
        <strain evidence="2">308</strain>
    </source>
</reference>
<name>A0A7S1BRB5_9STRA</name>
<evidence type="ECO:0000313" key="2">
    <source>
        <dbReference type="EMBL" id="CAD8893639.1"/>
    </source>
</evidence>
<sequence length="145" mass="15237">MPPKEMFADISSENYPVSAVHPPPSTAAATATATTDVKKESDEKIKTSAKIVGSLLGLCVMGPLGAALGYYVGRHAVEWEGGVGDATRRSAKAAIEIDNQHHITKKSVDFLKRARSNIASGLRDVSDGVAHAADRVDPVAPDRSS</sequence>